<dbReference type="RefSeq" id="WP_014705736.1">
    <property type="nucleotide sequence ID" value="NC_017857.3"/>
</dbReference>
<dbReference type="HOGENOM" id="CLU_1925109_0_0_6"/>
<reference evidence="1 2" key="1">
    <citation type="journal article" date="2012" name="J. Bacteriol.">
        <title>Complete genome sequences of Methylophaga sp. strain JAM1 and Methylophaga sp. strain JAM7.</title>
        <authorList>
            <person name="Villeneuve C."/>
            <person name="Martineau C."/>
            <person name="Mauffrey F."/>
            <person name="Villemur R."/>
        </authorList>
    </citation>
    <scope>NUCLEOTIDE SEQUENCE [LARGE SCALE GENOMIC DNA]</scope>
    <source>
        <strain evidence="1 2">JAM1</strain>
    </source>
</reference>
<dbReference type="OrthoDB" id="5609224at2"/>
<protein>
    <submittedName>
        <fullName evidence="1">Uncharacterized protein</fullName>
    </submittedName>
</protein>
<sequence length="128" mass="14608">MLTKLSTASLFVFTGGLFCLANSSVLMAEANEATHYIEFYEEWDEDCEEKGGARVFVKNTHQTHIIDLQLDRYFYDVRQAGISMFPLKPDTSQALGCSRVFDAEQRWELVAAMYISPSAVKERYGNFE</sequence>
<evidence type="ECO:0000313" key="2">
    <source>
        <dbReference type="Proteomes" id="UP000009144"/>
    </source>
</evidence>
<gene>
    <name evidence="1" type="ordered locus">Q7A_515</name>
</gene>
<accession>I1XG42</accession>
<dbReference type="AlphaFoldDB" id="I1XG42"/>
<proteinExistence type="predicted"/>
<dbReference type="PATRIC" id="fig|754476.3.peg.506"/>
<reference evidence="1 2" key="2">
    <citation type="journal article" date="2013" name="Int. J. Syst. Evol. Microbiol.">
        <title>Methylophaga nitratireducenticrescens sp. nov. and Methylophaga frappieri sp. nov., isolated from the biofilm of the methanol-fed denitrification system treating the seawater at the Montreal Biodome.</title>
        <authorList>
            <person name="Villeneuve C."/>
            <person name="Martineau C."/>
            <person name="Mauffrey F."/>
            <person name="Villemur R."/>
        </authorList>
    </citation>
    <scope>NUCLEOTIDE SEQUENCE [LARGE SCALE GENOMIC DNA]</scope>
    <source>
        <strain evidence="1 2">JAM1</strain>
    </source>
</reference>
<name>I1XG42_METNJ</name>
<dbReference type="EMBL" id="CP003390">
    <property type="protein sequence ID" value="AFI83361.1"/>
    <property type="molecule type" value="Genomic_DNA"/>
</dbReference>
<keyword evidence="2" id="KW-1185">Reference proteome</keyword>
<organism evidence="1 2">
    <name type="scientific">Methylophaga nitratireducenticrescens</name>
    <dbReference type="NCBI Taxonomy" id="754476"/>
    <lineage>
        <taxon>Bacteria</taxon>
        <taxon>Pseudomonadati</taxon>
        <taxon>Pseudomonadota</taxon>
        <taxon>Gammaproteobacteria</taxon>
        <taxon>Thiotrichales</taxon>
        <taxon>Piscirickettsiaceae</taxon>
        <taxon>Methylophaga</taxon>
    </lineage>
</organism>
<dbReference type="KEGG" id="mej:Q7A_515"/>
<dbReference type="Proteomes" id="UP000009144">
    <property type="component" value="Chromosome"/>
</dbReference>
<evidence type="ECO:0000313" key="1">
    <source>
        <dbReference type="EMBL" id="AFI83361.1"/>
    </source>
</evidence>
<dbReference type="STRING" id="754476.Q7A_515"/>